<dbReference type="CDD" id="cd03244">
    <property type="entry name" value="ABCC_MRP_domain2"/>
    <property type="match status" value="1"/>
</dbReference>
<feature type="transmembrane region" description="Helical" evidence="10">
    <location>
        <begin position="284"/>
        <end position="306"/>
    </location>
</feature>
<keyword evidence="14" id="KW-1185">Reference proteome</keyword>
<evidence type="ECO:0000259" key="11">
    <source>
        <dbReference type="PROSITE" id="PS50893"/>
    </source>
</evidence>
<dbReference type="Proteomes" id="UP000009168">
    <property type="component" value="Unassembled WGS sequence"/>
</dbReference>
<dbReference type="RefSeq" id="XP_001018172.3">
    <property type="nucleotide sequence ID" value="XM_001018172.3"/>
</dbReference>
<dbReference type="SMART" id="SM00382">
    <property type="entry name" value="AAA"/>
    <property type="match status" value="2"/>
</dbReference>
<feature type="transmembrane region" description="Helical" evidence="10">
    <location>
        <begin position="387"/>
        <end position="419"/>
    </location>
</feature>
<evidence type="ECO:0000256" key="1">
    <source>
        <dbReference type="ARBA" id="ARBA00004141"/>
    </source>
</evidence>
<dbReference type="Pfam" id="PF00005">
    <property type="entry name" value="ABC_tran"/>
    <property type="match status" value="2"/>
</dbReference>
<dbReference type="STRING" id="312017.I7MK99"/>
<feature type="transmembrane region" description="Helical" evidence="10">
    <location>
        <begin position="439"/>
        <end position="462"/>
    </location>
</feature>
<evidence type="ECO:0000256" key="10">
    <source>
        <dbReference type="SAM" id="Phobius"/>
    </source>
</evidence>
<feature type="transmembrane region" description="Helical" evidence="10">
    <location>
        <begin position="211"/>
        <end position="228"/>
    </location>
</feature>
<feature type="transmembrane region" description="Helical" evidence="10">
    <location>
        <begin position="178"/>
        <end position="199"/>
    </location>
</feature>
<evidence type="ECO:0000256" key="4">
    <source>
        <dbReference type="ARBA" id="ARBA00022692"/>
    </source>
</evidence>
<dbReference type="InterPro" id="IPR011527">
    <property type="entry name" value="ABC1_TM_dom"/>
</dbReference>
<feature type="transmembrane region" description="Helical" evidence="10">
    <location>
        <begin position="969"/>
        <end position="995"/>
    </location>
</feature>
<dbReference type="PROSITE" id="PS00211">
    <property type="entry name" value="ABC_TRANSPORTER_1"/>
    <property type="match status" value="2"/>
</dbReference>
<dbReference type="GO" id="GO:0140359">
    <property type="term" value="F:ABC-type transporter activity"/>
    <property type="evidence" value="ECO:0007669"/>
    <property type="project" value="InterPro"/>
</dbReference>
<keyword evidence="9 10" id="KW-0472">Membrane</keyword>
<sequence length="1447" mass="165723">MKLQQRQKSQIILPSIGDLEKMEFDEENEEIQNLAIQMNTLEKNCFIQNVFLKYNNEFNQQKDILSFESTNTKNANSNDQQKKFNFKMNTSWFSRLFLVDLLKLLLYSRKVIQRWKQIRVEDLPNLDPQEQTCNLNQKFEKNLQKEYEQAKTHGKELGAWSMLITILKTFKGQLIQEYLLLIFMNALKLFSSIAIKNLIDNISDNIQQQDILLWAGIIAASNIAYVLLMHHANKINYCLFSKIRAMFVKSLYIKVSSLSANTIKDANIGKLINLISGDLSSIEYMSYVIMCFTIIPFCLIFVALILYQRFHWYGILGLILMICFIPLQILVANISSKLFAQKSSLVDQRVNQTSEVIEGIRFIKMYGWECAFIKSIKSVRQLELKKILFKFTLFFIEHSLSLSTGILGCYFIFILTQMYGEQSMLSIGNMFATLDLLQYTRISIITYAGYGLSGIFELKVILQRMASIFKIQSSQMVCIKGQDSNEDLQNLQQGEIKMKNFCAFWSDEKPVLQNINLEINQGECISIVGKIGSGKSTLLNCILREIPKYSGSYAIKGKVAYVEQEPYIFSSTIRDNILFGKQFDESFYNEVITVCSLVDDFQNFPNGDQTEIGEKGANLSGGQRARISLARALYSQSDIYLLDDPLSAVDAKVSNYIFNEAIKKFLSRQTVILVTHQIHFTKHTDRIYILQEGQIVDHGTYKYLEASLQELSSKTQLFDESSTNSTDSNNSQRDKCLDFDNSIDLKLERNSSPSSKDKSDEKINNNNIECTQQKIFSQNLQNFTQVELTQLKSQNQTEQNLDKNQTSSLHQKKNIALYTKESSENIKVSFHTYLEYIKQSKSLVYIPLVILFFFTSEGLSILYTNIIGLYGQDKFDNTKLINLLGYITLAYAFNIFIKYFSFMKIQNNCSKTLHDKMIESLVRSKVEYFDTTQSGRIINRFSTDLVIVDQSLPLTSIDALEVIINHISLLVMIIIINPYFLIVAIIQFIFLYYFAKISQPCLIQSKQTDLRNRSPVFNYFTQTVQGILPIRVYNQTKIFQEKFDFLSDNSLRSSYIYWLNSRAFGSYVHILSTLAGQIGIFMLIAINKRGSDIGESIVYFLAMSDCIQWGLRQIIQTDVTMSSTQRILNMCKLEQEPELITQYDRNNLYEKKQSTKDLEDPLKKLNFPSNGKLEFTNVTMKYREGLKPVLNKLSFNIEPGMKVGCIGRTGAGKSSIIQALFRMTEIQDAENKGDKTDIKIDNHSIKNIGLHTLRGGMSIIPQTPFIFSGSIKQNLDPLKQYSDEQIDNCIEEIGLKKTIQNLPDGVNTFITSSSETFSAGQKQLICLGRALLKQSKILVLDEATANLDLQTDEFIQSKIKEKFKNATVLTVAHRLNTIADYDKVLVLDMGSVVEQGEPYSLIQQDNSIFKNMVIHTGKQNSKCIFEAARSAQKLRKLKTLCEENNNQ</sequence>
<accession>I7MK99</accession>
<dbReference type="PROSITE" id="PS50929">
    <property type="entry name" value="ABC_TM1F"/>
    <property type="match status" value="2"/>
</dbReference>
<comment type="similarity">
    <text evidence="2">Belongs to the ABC transporter superfamily. ABCC family. Conjugate transporter (TC 3.A.1.208) subfamily.</text>
</comment>
<dbReference type="SUPFAM" id="SSF90123">
    <property type="entry name" value="ABC transporter transmembrane region"/>
    <property type="match status" value="2"/>
</dbReference>
<protein>
    <submittedName>
        <fullName evidence="13">ABC transporter C family protein</fullName>
    </submittedName>
</protein>
<dbReference type="InterPro" id="IPR017871">
    <property type="entry name" value="ABC_transporter-like_CS"/>
</dbReference>
<feature type="transmembrane region" description="Helical" evidence="10">
    <location>
        <begin position="843"/>
        <end position="863"/>
    </location>
</feature>
<keyword evidence="7" id="KW-0067">ATP-binding</keyword>
<dbReference type="SUPFAM" id="SSF52540">
    <property type="entry name" value="P-loop containing nucleoside triphosphate hydrolases"/>
    <property type="match status" value="2"/>
</dbReference>
<comment type="subcellular location">
    <subcellularLocation>
        <location evidence="1">Membrane</location>
        <topology evidence="1">Multi-pass membrane protein</topology>
    </subcellularLocation>
</comment>
<keyword evidence="6" id="KW-0547">Nucleotide-binding</keyword>
<feature type="domain" description="ABC transmembrane type-1" evidence="12">
    <location>
        <begin position="859"/>
        <end position="1075"/>
    </location>
</feature>
<keyword evidence="4 10" id="KW-0812">Transmembrane</keyword>
<feature type="domain" description="ABC transporter" evidence="11">
    <location>
        <begin position="496"/>
        <end position="717"/>
    </location>
</feature>
<dbReference type="InterPro" id="IPR036640">
    <property type="entry name" value="ABC1_TM_sf"/>
</dbReference>
<dbReference type="InterPro" id="IPR044726">
    <property type="entry name" value="ABCC_6TM_D2"/>
</dbReference>
<evidence type="ECO:0000256" key="6">
    <source>
        <dbReference type="ARBA" id="ARBA00022741"/>
    </source>
</evidence>
<dbReference type="Pfam" id="PF00664">
    <property type="entry name" value="ABC_membrane"/>
    <property type="match status" value="2"/>
</dbReference>
<evidence type="ECO:0000313" key="14">
    <source>
        <dbReference type="Proteomes" id="UP000009168"/>
    </source>
</evidence>
<evidence type="ECO:0000256" key="8">
    <source>
        <dbReference type="ARBA" id="ARBA00022989"/>
    </source>
</evidence>
<dbReference type="EMBL" id="GG662656">
    <property type="protein sequence ID" value="EAR97927.3"/>
    <property type="molecule type" value="Genomic_DNA"/>
</dbReference>
<dbReference type="InterPro" id="IPR003439">
    <property type="entry name" value="ABC_transporter-like_ATP-bd"/>
</dbReference>
<dbReference type="PANTHER" id="PTHR24223">
    <property type="entry name" value="ATP-BINDING CASSETTE SUB-FAMILY C"/>
    <property type="match status" value="1"/>
</dbReference>
<dbReference type="InterPro" id="IPR044746">
    <property type="entry name" value="ABCC_6TM_D1"/>
</dbReference>
<dbReference type="InterPro" id="IPR027417">
    <property type="entry name" value="P-loop_NTPase"/>
</dbReference>
<evidence type="ECO:0000259" key="12">
    <source>
        <dbReference type="PROSITE" id="PS50929"/>
    </source>
</evidence>
<dbReference type="KEGG" id="tet:TTHERM_00283160"/>
<dbReference type="CDD" id="cd18580">
    <property type="entry name" value="ABC_6TM_ABCC_D2"/>
    <property type="match status" value="1"/>
</dbReference>
<dbReference type="GeneID" id="7837955"/>
<proteinExistence type="inferred from homology"/>
<keyword evidence="8 10" id="KW-1133">Transmembrane helix</keyword>
<feature type="transmembrane region" description="Helical" evidence="10">
    <location>
        <begin position="312"/>
        <end position="334"/>
    </location>
</feature>
<dbReference type="OrthoDB" id="6500128at2759"/>
<dbReference type="CDD" id="cd18579">
    <property type="entry name" value="ABC_6TM_ABCC_D1"/>
    <property type="match status" value="1"/>
</dbReference>
<dbReference type="FunFam" id="3.40.50.300:FF:000973">
    <property type="entry name" value="Multidrug resistance-associated protein 4"/>
    <property type="match status" value="1"/>
</dbReference>
<dbReference type="GO" id="GO:0016887">
    <property type="term" value="F:ATP hydrolysis activity"/>
    <property type="evidence" value="ECO:0007669"/>
    <property type="project" value="InterPro"/>
</dbReference>
<dbReference type="InParanoid" id="I7MK99"/>
<gene>
    <name evidence="13" type="ORF">TTHERM_00283160</name>
</gene>
<name>I7MK99_TETTS</name>
<feature type="domain" description="ABC transporter" evidence="11">
    <location>
        <begin position="1173"/>
        <end position="1414"/>
    </location>
</feature>
<organism evidence="13 14">
    <name type="scientific">Tetrahymena thermophila (strain SB210)</name>
    <dbReference type="NCBI Taxonomy" id="312017"/>
    <lineage>
        <taxon>Eukaryota</taxon>
        <taxon>Sar</taxon>
        <taxon>Alveolata</taxon>
        <taxon>Ciliophora</taxon>
        <taxon>Intramacronucleata</taxon>
        <taxon>Oligohymenophorea</taxon>
        <taxon>Hymenostomatida</taxon>
        <taxon>Tetrahymenina</taxon>
        <taxon>Tetrahymenidae</taxon>
        <taxon>Tetrahymena</taxon>
    </lineage>
</organism>
<evidence type="ECO:0000256" key="3">
    <source>
        <dbReference type="ARBA" id="ARBA00022448"/>
    </source>
</evidence>
<dbReference type="InterPro" id="IPR050173">
    <property type="entry name" value="ABC_transporter_C-like"/>
</dbReference>
<dbReference type="GO" id="GO:0016020">
    <property type="term" value="C:membrane"/>
    <property type="evidence" value="ECO:0007669"/>
    <property type="project" value="UniProtKB-SubCell"/>
</dbReference>
<feature type="transmembrane region" description="Helical" evidence="10">
    <location>
        <begin position="883"/>
        <end position="901"/>
    </location>
</feature>
<reference evidence="14" key="1">
    <citation type="journal article" date="2006" name="PLoS Biol.">
        <title>Macronuclear genome sequence of the ciliate Tetrahymena thermophila, a model eukaryote.</title>
        <authorList>
            <person name="Eisen J.A."/>
            <person name="Coyne R.S."/>
            <person name="Wu M."/>
            <person name="Wu D."/>
            <person name="Thiagarajan M."/>
            <person name="Wortman J.R."/>
            <person name="Badger J.H."/>
            <person name="Ren Q."/>
            <person name="Amedeo P."/>
            <person name="Jones K.M."/>
            <person name="Tallon L.J."/>
            <person name="Delcher A.L."/>
            <person name="Salzberg S.L."/>
            <person name="Silva J.C."/>
            <person name="Haas B.J."/>
            <person name="Majoros W.H."/>
            <person name="Farzad M."/>
            <person name="Carlton J.M."/>
            <person name="Smith R.K. Jr."/>
            <person name="Garg J."/>
            <person name="Pearlman R.E."/>
            <person name="Karrer K.M."/>
            <person name="Sun L."/>
            <person name="Manning G."/>
            <person name="Elde N.C."/>
            <person name="Turkewitz A.P."/>
            <person name="Asai D.J."/>
            <person name="Wilkes D.E."/>
            <person name="Wang Y."/>
            <person name="Cai H."/>
            <person name="Collins K."/>
            <person name="Stewart B.A."/>
            <person name="Lee S.R."/>
            <person name="Wilamowska K."/>
            <person name="Weinberg Z."/>
            <person name="Ruzzo W.L."/>
            <person name="Wloga D."/>
            <person name="Gaertig J."/>
            <person name="Frankel J."/>
            <person name="Tsao C.-C."/>
            <person name="Gorovsky M.A."/>
            <person name="Keeling P.J."/>
            <person name="Waller R.F."/>
            <person name="Patron N.J."/>
            <person name="Cherry J.M."/>
            <person name="Stover N.A."/>
            <person name="Krieger C.J."/>
            <person name="del Toro C."/>
            <person name="Ryder H.F."/>
            <person name="Williamson S.C."/>
            <person name="Barbeau R.A."/>
            <person name="Hamilton E.P."/>
            <person name="Orias E."/>
        </authorList>
    </citation>
    <scope>NUCLEOTIDE SEQUENCE [LARGE SCALE GENOMIC DNA]</scope>
    <source>
        <strain evidence="14">SB210</strain>
    </source>
</reference>
<dbReference type="eggNOG" id="KOG0054">
    <property type="taxonomic scope" value="Eukaryota"/>
</dbReference>
<feature type="domain" description="ABC transmembrane type-1" evidence="12">
    <location>
        <begin position="179"/>
        <end position="444"/>
    </location>
</feature>
<dbReference type="PANTHER" id="PTHR24223:SF456">
    <property type="entry name" value="MULTIDRUG RESISTANCE-ASSOCIATED PROTEIN LETHAL(2)03659"/>
    <property type="match status" value="1"/>
</dbReference>
<dbReference type="PROSITE" id="PS50893">
    <property type="entry name" value="ABC_TRANSPORTER_2"/>
    <property type="match status" value="2"/>
</dbReference>
<evidence type="ECO:0000256" key="9">
    <source>
        <dbReference type="ARBA" id="ARBA00023136"/>
    </source>
</evidence>
<keyword evidence="3" id="KW-0813">Transport</keyword>
<evidence type="ECO:0000256" key="2">
    <source>
        <dbReference type="ARBA" id="ARBA00009726"/>
    </source>
</evidence>
<evidence type="ECO:0000313" key="13">
    <source>
        <dbReference type="EMBL" id="EAR97927.3"/>
    </source>
</evidence>
<dbReference type="GO" id="GO:0005524">
    <property type="term" value="F:ATP binding"/>
    <property type="evidence" value="ECO:0007669"/>
    <property type="project" value="UniProtKB-KW"/>
</dbReference>
<evidence type="ECO:0000256" key="5">
    <source>
        <dbReference type="ARBA" id="ARBA00022737"/>
    </source>
</evidence>
<dbReference type="Gene3D" id="3.40.50.300">
    <property type="entry name" value="P-loop containing nucleotide triphosphate hydrolases"/>
    <property type="match status" value="2"/>
</dbReference>
<keyword evidence="5" id="KW-0677">Repeat</keyword>
<dbReference type="FunFam" id="3.40.50.300:FF:000163">
    <property type="entry name" value="Multidrug resistance-associated protein member 4"/>
    <property type="match status" value="1"/>
</dbReference>
<dbReference type="Gene3D" id="1.20.1560.10">
    <property type="entry name" value="ABC transporter type 1, transmembrane domain"/>
    <property type="match status" value="2"/>
</dbReference>
<dbReference type="InterPro" id="IPR003593">
    <property type="entry name" value="AAA+_ATPase"/>
</dbReference>
<evidence type="ECO:0000256" key="7">
    <source>
        <dbReference type="ARBA" id="ARBA00022840"/>
    </source>
</evidence>
<dbReference type="CDD" id="cd03250">
    <property type="entry name" value="ABCC_MRP_domain1"/>
    <property type="match status" value="1"/>
</dbReference>